<dbReference type="Proteomes" id="UP000600080">
    <property type="component" value="Unassembled WGS sequence"/>
</dbReference>
<reference evidence="3" key="1">
    <citation type="journal article" date="2019" name="Int. J. Syst. Evol. Microbiol.">
        <title>The Global Catalogue of Microorganisms (GCM) 10K type strain sequencing project: providing services to taxonomists for standard genome sequencing and annotation.</title>
        <authorList>
            <consortium name="The Broad Institute Genomics Platform"/>
            <consortium name="The Broad Institute Genome Sequencing Center for Infectious Disease"/>
            <person name="Wu L."/>
            <person name="Ma J."/>
        </authorList>
    </citation>
    <scope>NUCLEOTIDE SEQUENCE [LARGE SCALE GENOMIC DNA]</scope>
    <source>
        <strain evidence="3">CGMCC 4.7323</strain>
    </source>
</reference>
<feature type="compositionally biased region" description="Low complexity" evidence="1">
    <location>
        <begin position="80"/>
        <end position="95"/>
    </location>
</feature>
<gene>
    <name evidence="2" type="ORF">GCM10012285_18270</name>
</gene>
<protein>
    <recommendedName>
        <fullName evidence="4">Secreted protein</fullName>
    </recommendedName>
</protein>
<sequence length="186" mass="18823">MSHSQQQPAFGQQPYPFVMPPVAQPPRKKRTGLKITVGAVCACTVFGLGAAVGGGGADGKKAEAKPAPTVTVTYTAKPVPASADKPGKAAAPAEKAPAEKAPAEGPETAVGQGSYLVGEDIAAGTYKTAGPTASDIPLCYWARAKDSSGEVGSIIANGTPEGPSRVTVNKGETFETNGCKQWKKVG</sequence>
<evidence type="ECO:0000313" key="3">
    <source>
        <dbReference type="Proteomes" id="UP000600080"/>
    </source>
</evidence>
<feature type="region of interest" description="Disordered" evidence="1">
    <location>
        <begin position="78"/>
        <end position="109"/>
    </location>
</feature>
<evidence type="ECO:0000313" key="2">
    <source>
        <dbReference type="EMBL" id="GGN40326.1"/>
    </source>
</evidence>
<comment type="caution">
    <text evidence="2">The sequence shown here is derived from an EMBL/GenBank/DDBJ whole genome shotgun (WGS) entry which is preliminary data.</text>
</comment>
<dbReference type="RefSeq" id="WP_189097060.1">
    <property type="nucleotide sequence ID" value="NZ_BMND01000005.1"/>
</dbReference>
<accession>A0ABQ2J507</accession>
<dbReference type="EMBL" id="BMND01000005">
    <property type="protein sequence ID" value="GGN40326.1"/>
    <property type="molecule type" value="Genomic_DNA"/>
</dbReference>
<evidence type="ECO:0008006" key="4">
    <source>
        <dbReference type="Google" id="ProtNLM"/>
    </source>
</evidence>
<organism evidence="2 3">
    <name type="scientific">Streptomyces kronopolitis</name>
    <dbReference type="NCBI Taxonomy" id="1612435"/>
    <lineage>
        <taxon>Bacteria</taxon>
        <taxon>Bacillati</taxon>
        <taxon>Actinomycetota</taxon>
        <taxon>Actinomycetes</taxon>
        <taxon>Kitasatosporales</taxon>
        <taxon>Streptomycetaceae</taxon>
        <taxon>Streptomyces</taxon>
    </lineage>
</organism>
<keyword evidence="3" id="KW-1185">Reference proteome</keyword>
<evidence type="ECO:0000256" key="1">
    <source>
        <dbReference type="SAM" id="MobiDB-lite"/>
    </source>
</evidence>
<proteinExistence type="predicted"/>
<dbReference type="GeneID" id="301547668"/>
<name>A0ABQ2J507_9ACTN</name>